<dbReference type="CDD" id="cd02000">
    <property type="entry name" value="TPP_E1_PDC_ADC_BCADC"/>
    <property type="match status" value="1"/>
</dbReference>
<dbReference type="EMBL" id="CP002299">
    <property type="protein sequence ID" value="ADP83466.1"/>
    <property type="molecule type" value="Genomic_DNA"/>
</dbReference>
<dbReference type="SUPFAM" id="SSF52518">
    <property type="entry name" value="Thiamin diphosphate-binding fold (THDP-binding)"/>
    <property type="match status" value="1"/>
</dbReference>
<proteinExistence type="predicted"/>
<reference evidence="5 6" key="1">
    <citation type="submission" date="2010-10" db="EMBL/GenBank/DDBJ databases">
        <title>Complete sequence of Frankia sp. EuI1c.</title>
        <authorList>
            <consortium name="US DOE Joint Genome Institute"/>
            <person name="Lucas S."/>
            <person name="Copeland A."/>
            <person name="Lapidus A."/>
            <person name="Cheng J.-F."/>
            <person name="Bruce D."/>
            <person name="Goodwin L."/>
            <person name="Pitluck S."/>
            <person name="Chertkov O."/>
            <person name="Detter J.C."/>
            <person name="Han C."/>
            <person name="Tapia R."/>
            <person name="Land M."/>
            <person name="Hauser L."/>
            <person name="Jeffries C."/>
            <person name="Kyrpides N."/>
            <person name="Ivanova N."/>
            <person name="Mikhailova N."/>
            <person name="Beauchemin N."/>
            <person name="Sen A."/>
            <person name="Sur S.A."/>
            <person name="Gtari M."/>
            <person name="Wall L."/>
            <person name="Tisa L."/>
            <person name="Woyke T."/>
        </authorList>
    </citation>
    <scope>NUCLEOTIDE SEQUENCE [LARGE SCALE GENOMIC DNA]</scope>
    <source>
        <strain evidence="6">DSM 45817 / CECT 9037 / EuI1c</strain>
    </source>
</reference>
<dbReference type="PANTHER" id="PTHR11516:SF60">
    <property type="entry name" value="PYRUVATE DEHYDROGENASE E1 COMPONENT SUBUNIT ALPHA"/>
    <property type="match status" value="1"/>
</dbReference>
<evidence type="ECO:0000313" key="6">
    <source>
        <dbReference type="Proteomes" id="UP000002484"/>
    </source>
</evidence>
<dbReference type="InterPro" id="IPR050642">
    <property type="entry name" value="PDH_E1_Alpha_Subunit"/>
</dbReference>
<gene>
    <name evidence="5" type="ordered locus">FraEuI1c_5479</name>
</gene>
<keyword evidence="2 5" id="KW-0560">Oxidoreductase</keyword>
<organism evidence="5 6">
    <name type="scientific">Pseudofrankia inefficax (strain DSM 45817 / CECT 9037 / DDB 130130 / EuI1c)</name>
    <name type="common">Frankia inefficax</name>
    <dbReference type="NCBI Taxonomy" id="298654"/>
    <lineage>
        <taxon>Bacteria</taxon>
        <taxon>Bacillati</taxon>
        <taxon>Actinomycetota</taxon>
        <taxon>Actinomycetes</taxon>
        <taxon>Frankiales</taxon>
        <taxon>Frankiaceae</taxon>
        <taxon>Pseudofrankia</taxon>
    </lineage>
</organism>
<dbReference type="eggNOG" id="COG1071">
    <property type="taxonomic scope" value="Bacteria"/>
</dbReference>
<evidence type="ECO:0000313" key="5">
    <source>
        <dbReference type="EMBL" id="ADP83466.1"/>
    </source>
</evidence>
<name>E3JAX8_PSEI1</name>
<dbReference type="PANTHER" id="PTHR11516">
    <property type="entry name" value="PYRUVATE DEHYDROGENASE E1 COMPONENT, ALPHA SUBUNIT BACTERIAL AND ORGANELLAR"/>
    <property type="match status" value="1"/>
</dbReference>
<keyword evidence="6" id="KW-1185">Reference proteome</keyword>
<sequence length="346" mass="36877">MTRPPASRFTSSRFTTSSERDLEALRRMLRIRRFEESAMDIVRKGQGIAGSVHICIGQEATIVGSCLALRDDDYMVGYHRSHGHPIAKGAPLGPLMAELMGRSTGVCHGKGGSMHLADFGVGSLGETAIVGAGIPQAVGAAYSARVRGTDQTALAFFGDGAANIGSFHEGLNLAAAWRLGVVFVCENNLYAMSTALADTMASDSIADRAAAYRMPGVIVDGQDLAAVYDVVSDAVERGRGGGGPTLVEARTYRYRDHAEYGNMDLSHRPADEVEHWKARDPVELLRARLLSEGVAETDLAAIAETVAEEIRAAVAFAKQSPQPAPEELFDDLWATPLETTATGVSR</sequence>
<dbReference type="HOGENOM" id="CLU_029393_5_0_11"/>
<comment type="cofactor">
    <cofactor evidence="1">
        <name>thiamine diphosphate</name>
        <dbReference type="ChEBI" id="CHEBI:58937"/>
    </cofactor>
</comment>
<keyword evidence="5" id="KW-0670">Pyruvate</keyword>
<dbReference type="GO" id="GO:0006086">
    <property type="term" value="P:pyruvate decarboxylation to acetyl-CoA"/>
    <property type="evidence" value="ECO:0007669"/>
    <property type="project" value="TreeGrafter"/>
</dbReference>
<dbReference type="Proteomes" id="UP000002484">
    <property type="component" value="Chromosome"/>
</dbReference>
<dbReference type="InterPro" id="IPR001017">
    <property type="entry name" value="DH_E1"/>
</dbReference>
<dbReference type="InterPro" id="IPR029061">
    <property type="entry name" value="THDP-binding"/>
</dbReference>
<evidence type="ECO:0000256" key="3">
    <source>
        <dbReference type="ARBA" id="ARBA00023052"/>
    </source>
</evidence>
<dbReference type="EC" id="1.2.4.1" evidence="5"/>
<dbReference type="STRING" id="298654.FraEuI1c_5479"/>
<dbReference type="Gene3D" id="3.40.50.970">
    <property type="match status" value="1"/>
</dbReference>
<dbReference type="AlphaFoldDB" id="E3JAX8"/>
<dbReference type="GO" id="GO:0000287">
    <property type="term" value="F:magnesium ion binding"/>
    <property type="evidence" value="ECO:0007669"/>
    <property type="project" value="UniProtKB-ARBA"/>
</dbReference>
<evidence type="ECO:0000256" key="1">
    <source>
        <dbReference type="ARBA" id="ARBA00001964"/>
    </source>
</evidence>
<dbReference type="KEGG" id="fri:FraEuI1c_5479"/>
<dbReference type="InParanoid" id="E3JAX8"/>
<feature type="domain" description="Dehydrogenase E1 component" evidence="4">
    <location>
        <begin position="26"/>
        <end position="326"/>
    </location>
</feature>
<keyword evidence="3" id="KW-0786">Thiamine pyrophosphate</keyword>
<evidence type="ECO:0000259" key="4">
    <source>
        <dbReference type="Pfam" id="PF00676"/>
    </source>
</evidence>
<protein>
    <submittedName>
        <fullName evidence="5">Pyruvate dehydrogenase (Acetyl-transferring)</fullName>
        <ecNumber evidence="5">1.2.4.1</ecNumber>
    </submittedName>
</protein>
<dbReference type="GO" id="GO:0004739">
    <property type="term" value="F:pyruvate dehydrogenase (acetyl-transferring) activity"/>
    <property type="evidence" value="ECO:0007669"/>
    <property type="project" value="UniProtKB-EC"/>
</dbReference>
<accession>E3JAX8</accession>
<dbReference type="Pfam" id="PF00676">
    <property type="entry name" value="E1_dh"/>
    <property type="match status" value="1"/>
</dbReference>
<evidence type="ECO:0000256" key="2">
    <source>
        <dbReference type="ARBA" id="ARBA00023002"/>
    </source>
</evidence>